<keyword evidence="5" id="KW-0460">Magnesium</keyword>
<dbReference type="PROSITE" id="PS00723">
    <property type="entry name" value="POLYPRENYL_SYNTHASE_1"/>
    <property type="match status" value="1"/>
</dbReference>
<evidence type="ECO:0000256" key="5">
    <source>
        <dbReference type="ARBA" id="ARBA00022842"/>
    </source>
</evidence>
<dbReference type="Gene3D" id="1.10.600.10">
    <property type="entry name" value="Farnesyl Diphosphate Synthase"/>
    <property type="match status" value="1"/>
</dbReference>
<accession>A0ABY4CPF4</accession>
<dbReference type="PANTHER" id="PTHR12001:SF69">
    <property type="entry name" value="ALL TRANS-POLYPRENYL-DIPHOSPHATE SYNTHASE PDSS1"/>
    <property type="match status" value="1"/>
</dbReference>
<dbReference type="SFLD" id="SFLDS00005">
    <property type="entry name" value="Isoprenoid_Synthase_Type_I"/>
    <property type="match status" value="1"/>
</dbReference>
<evidence type="ECO:0000256" key="6">
    <source>
        <dbReference type="RuleBase" id="RU004466"/>
    </source>
</evidence>
<dbReference type="RefSeq" id="WP_347436421.1">
    <property type="nucleotide sequence ID" value="NZ_CP089291.1"/>
</dbReference>
<keyword evidence="4" id="KW-0479">Metal-binding</keyword>
<evidence type="ECO:0000256" key="1">
    <source>
        <dbReference type="ARBA" id="ARBA00001946"/>
    </source>
</evidence>
<dbReference type="InterPro" id="IPR033749">
    <property type="entry name" value="Polyprenyl_synt_CS"/>
</dbReference>
<evidence type="ECO:0000313" key="7">
    <source>
        <dbReference type="EMBL" id="UOF89730.1"/>
    </source>
</evidence>
<evidence type="ECO:0000256" key="2">
    <source>
        <dbReference type="ARBA" id="ARBA00006706"/>
    </source>
</evidence>
<sequence>MNLIEIYYDLRADLEIVEKRLLKEVQSNEKVLQKASAHLLKAGGKRIRPVFVLLAAKFGEYDLERLSRVAVALELIHMATLVHDDVIDDADKRRGSPTVKSAWGNRIAMYTGDFILARALQILADVPDLRSHQILADSIVQMCEGEIEQVRDFYRFDQHLRTYLRRIKRKTALLLSVSCTLGALAANCKETVVQALGKYAYNLGMAFQITDDILDMTATEKKLGKPVGSDLRQGNITLPVLYACRVPETANTLRRLIHRDMTDQEVASAISRIRSVGAIEQSQALADRYLARALKHLDALPNLEWKEKLRQIAIFISKREY</sequence>
<keyword evidence="8" id="KW-1185">Reference proteome</keyword>
<dbReference type="Pfam" id="PF00348">
    <property type="entry name" value="polyprenyl_synt"/>
    <property type="match status" value="1"/>
</dbReference>
<dbReference type="Proteomes" id="UP000830167">
    <property type="component" value="Chromosome"/>
</dbReference>
<dbReference type="PROSITE" id="PS00444">
    <property type="entry name" value="POLYPRENYL_SYNTHASE_2"/>
    <property type="match status" value="1"/>
</dbReference>
<gene>
    <name evidence="7" type="ORF">LSG31_17885</name>
</gene>
<proteinExistence type="inferred from homology"/>
<dbReference type="CDD" id="cd00685">
    <property type="entry name" value="Trans_IPPS_HT"/>
    <property type="match status" value="1"/>
</dbReference>
<evidence type="ECO:0000256" key="3">
    <source>
        <dbReference type="ARBA" id="ARBA00022679"/>
    </source>
</evidence>
<evidence type="ECO:0000256" key="4">
    <source>
        <dbReference type="ARBA" id="ARBA00022723"/>
    </source>
</evidence>
<organism evidence="7 8">
    <name type="scientific">Fodinisporobacter ferrooxydans</name>
    <dbReference type="NCBI Taxonomy" id="2901836"/>
    <lineage>
        <taxon>Bacteria</taxon>
        <taxon>Bacillati</taxon>
        <taxon>Bacillota</taxon>
        <taxon>Bacilli</taxon>
        <taxon>Bacillales</taxon>
        <taxon>Alicyclobacillaceae</taxon>
        <taxon>Fodinisporobacter</taxon>
    </lineage>
</organism>
<protein>
    <submittedName>
        <fullName evidence="7">Polyprenyl synthetase family protein</fullName>
    </submittedName>
</protein>
<evidence type="ECO:0000313" key="8">
    <source>
        <dbReference type="Proteomes" id="UP000830167"/>
    </source>
</evidence>
<keyword evidence="3 6" id="KW-0808">Transferase</keyword>
<reference evidence="7" key="1">
    <citation type="submission" date="2021-12" db="EMBL/GenBank/DDBJ databases">
        <title>Alicyclobacillaceae gen. nov., sp. nov., isolated from chalcocite enrichment system.</title>
        <authorList>
            <person name="Jiang Z."/>
        </authorList>
    </citation>
    <scope>NUCLEOTIDE SEQUENCE</scope>
    <source>
        <strain evidence="7">MYW30-H2</strain>
    </source>
</reference>
<dbReference type="SUPFAM" id="SSF48576">
    <property type="entry name" value="Terpenoid synthases"/>
    <property type="match status" value="1"/>
</dbReference>
<name>A0ABY4CPF4_9BACL</name>
<dbReference type="EMBL" id="CP089291">
    <property type="protein sequence ID" value="UOF89730.1"/>
    <property type="molecule type" value="Genomic_DNA"/>
</dbReference>
<dbReference type="InterPro" id="IPR000092">
    <property type="entry name" value="Polyprenyl_synt"/>
</dbReference>
<dbReference type="InterPro" id="IPR008949">
    <property type="entry name" value="Isoprenoid_synthase_dom_sf"/>
</dbReference>
<comment type="cofactor">
    <cofactor evidence="1">
        <name>Mg(2+)</name>
        <dbReference type="ChEBI" id="CHEBI:18420"/>
    </cofactor>
</comment>
<dbReference type="PANTHER" id="PTHR12001">
    <property type="entry name" value="GERANYLGERANYL PYROPHOSPHATE SYNTHASE"/>
    <property type="match status" value="1"/>
</dbReference>
<comment type="similarity">
    <text evidence="2 6">Belongs to the FPP/GGPP synthase family.</text>
</comment>